<protein>
    <submittedName>
        <fullName evidence="1">Uncharacterized protein</fullName>
    </submittedName>
</protein>
<evidence type="ECO:0000313" key="1">
    <source>
        <dbReference type="EMBL" id="KAI3927764.1"/>
    </source>
</evidence>
<dbReference type="Proteomes" id="UP001202328">
    <property type="component" value="Unassembled WGS sequence"/>
</dbReference>
<dbReference type="EMBL" id="JAJJMB010007708">
    <property type="protein sequence ID" value="KAI3927764.1"/>
    <property type="molecule type" value="Genomic_DNA"/>
</dbReference>
<name>A0AAD4SYM4_9MAGN</name>
<dbReference type="AlphaFoldDB" id="A0AAD4SYM4"/>
<reference evidence="1" key="1">
    <citation type="submission" date="2022-04" db="EMBL/GenBank/DDBJ databases">
        <title>A functionally conserved STORR gene fusion in Papaver species that diverged 16.8 million years ago.</title>
        <authorList>
            <person name="Catania T."/>
        </authorList>
    </citation>
    <scope>NUCLEOTIDE SEQUENCE</scope>
    <source>
        <strain evidence="1">S-188037</strain>
    </source>
</reference>
<organism evidence="1 2">
    <name type="scientific">Papaver atlanticum</name>
    <dbReference type="NCBI Taxonomy" id="357466"/>
    <lineage>
        <taxon>Eukaryota</taxon>
        <taxon>Viridiplantae</taxon>
        <taxon>Streptophyta</taxon>
        <taxon>Embryophyta</taxon>
        <taxon>Tracheophyta</taxon>
        <taxon>Spermatophyta</taxon>
        <taxon>Magnoliopsida</taxon>
        <taxon>Ranunculales</taxon>
        <taxon>Papaveraceae</taxon>
        <taxon>Papaveroideae</taxon>
        <taxon>Papaver</taxon>
    </lineage>
</organism>
<comment type="caution">
    <text evidence="1">The sequence shown here is derived from an EMBL/GenBank/DDBJ whole genome shotgun (WGS) entry which is preliminary data.</text>
</comment>
<sequence length="67" mass="7459">MHDSKEIIAVAPRKGQWNKYKCGLSRGSPLTCVEGINHIGIFLRHADSLLEFFFNSCCPAGTTFEQS</sequence>
<gene>
    <name evidence="1" type="ORF">MKW98_023365</name>
</gene>
<accession>A0AAD4SYM4</accession>
<keyword evidence="2" id="KW-1185">Reference proteome</keyword>
<proteinExistence type="predicted"/>
<evidence type="ECO:0000313" key="2">
    <source>
        <dbReference type="Proteomes" id="UP001202328"/>
    </source>
</evidence>